<organism evidence="3 4">
    <name type="scientific">Lampropedia aestuarii</name>
    <dbReference type="NCBI Taxonomy" id="2562762"/>
    <lineage>
        <taxon>Bacteria</taxon>
        <taxon>Pseudomonadati</taxon>
        <taxon>Pseudomonadota</taxon>
        <taxon>Betaproteobacteria</taxon>
        <taxon>Burkholderiales</taxon>
        <taxon>Comamonadaceae</taxon>
        <taxon>Lampropedia</taxon>
    </lineage>
</organism>
<sequence length="206" mass="23258">MAKNAYKNLPPSLGPMSFPPYITHARLIHQPNTRSLRFAIETALTLLIWAALVYLVVIYIGGQPAQAHGGWLMMLSHFAYNIGLIALFYLLLLAVGMLLMSIWATFNKHLARHKPQVRVAELEQRRLMRAFDVSRTMFERLNQSNVVTIFHDEAGEIESIRIGCQIPEDGGLSQLPPETFMPTAWNENSQLGSDEFEPRTVADRPA</sequence>
<name>A0A4V6S757_9BURK</name>
<evidence type="ECO:0000256" key="2">
    <source>
        <dbReference type="SAM" id="Phobius"/>
    </source>
</evidence>
<comment type="caution">
    <text evidence="3">The sequence shown here is derived from an EMBL/GenBank/DDBJ whole genome shotgun (WGS) entry which is preliminary data.</text>
</comment>
<dbReference type="Proteomes" id="UP000306236">
    <property type="component" value="Unassembled WGS sequence"/>
</dbReference>
<proteinExistence type="predicted"/>
<dbReference type="InterPro" id="IPR023829">
    <property type="entry name" value="PGA_PgaD"/>
</dbReference>
<protein>
    <submittedName>
        <fullName evidence="3">Poly-beta-1,6-N-acetyl-D-glucosamine biosynthesis protein PgaD</fullName>
    </submittedName>
</protein>
<dbReference type="AlphaFoldDB" id="A0A4V6S757"/>
<dbReference type="NCBIfam" id="TIGR03940">
    <property type="entry name" value="PGA_PgaD"/>
    <property type="match status" value="1"/>
</dbReference>
<keyword evidence="4" id="KW-1185">Reference proteome</keyword>
<feature type="region of interest" description="Disordered" evidence="1">
    <location>
        <begin position="183"/>
        <end position="206"/>
    </location>
</feature>
<evidence type="ECO:0000313" key="4">
    <source>
        <dbReference type="Proteomes" id="UP000306236"/>
    </source>
</evidence>
<keyword evidence="2" id="KW-1133">Transmembrane helix</keyword>
<reference evidence="3 4" key="1">
    <citation type="submission" date="2019-04" db="EMBL/GenBank/DDBJ databases">
        <title>Lampropedia sp YIM MLB12 draf genome.</title>
        <authorList>
            <person name="Wang Y.-X."/>
        </authorList>
    </citation>
    <scope>NUCLEOTIDE SEQUENCE [LARGE SCALE GENOMIC DNA]</scope>
    <source>
        <strain evidence="3 4">YIM MLB12</strain>
    </source>
</reference>
<feature type="compositionally biased region" description="Basic and acidic residues" evidence="1">
    <location>
        <begin position="196"/>
        <end position="206"/>
    </location>
</feature>
<evidence type="ECO:0000256" key="1">
    <source>
        <dbReference type="SAM" id="MobiDB-lite"/>
    </source>
</evidence>
<dbReference type="Pfam" id="PF13994">
    <property type="entry name" value="PgaD"/>
    <property type="match status" value="1"/>
</dbReference>
<dbReference type="GO" id="GO:0043709">
    <property type="term" value="P:cell adhesion involved in single-species biofilm formation"/>
    <property type="evidence" value="ECO:0007669"/>
    <property type="project" value="InterPro"/>
</dbReference>
<evidence type="ECO:0000313" key="3">
    <source>
        <dbReference type="EMBL" id="THJ30782.1"/>
    </source>
</evidence>
<gene>
    <name evidence="3" type="primary">pgaD</name>
    <name evidence="3" type="ORF">E8K88_17090</name>
</gene>
<keyword evidence="2" id="KW-0472">Membrane</keyword>
<feature type="transmembrane region" description="Helical" evidence="2">
    <location>
        <begin position="38"/>
        <end position="62"/>
    </location>
</feature>
<dbReference type="OrthoDB" id="8912308at2"/>
<accession>A0A4V6S757</accession>
<dbReference type="RefSeq" id="WP_136407887.1">
    <property type="nucleotide sequence ID" value="NZ_JARXRQ010000008.1"/>
</dbReference>
<feature type="transmembrane region" description="Helical" evidence="2">
    <location>
        <begin position="82"/>
        <end position="106"/>
    </location>
</feature>
<dbReference type="EMBL" id="SSWX01000034">
    <property type="protein sequence ID" value="THJ30782.1"/>
    <property type="molecule type" value="Genomic_DNA"/>
</dbReference>
<keyword evidence="2" id="KW-0812">Transmembrane</keyword>